<evidence type="ECO:0000256" key="3">
    <source>
        <dbReference type="ARBA" id="ARBA00022801"/>
    </source>
</evidence>
<dbReference type="PANTHER" id="PTHR30471">
    <property type="entry name" value="DNA REPAIR PROTEIN RADC"/>
    <property type="match status" value="1"/>
</dbReference>
<gene>
    <name evidence="7" type="ORF">BcellWH2_03735</name>
</gene>
<dbReference type="GO" id="GO:0006508">
    <property type="term" value="P:proteolysis"/>
    <property type="evidence" value="ECO:0007669"/>
    <property type="project" value="UniProtKB-KW"/>
</dbReference>
<evidence type="ECO:0000313" key="7">
    <source>
        <dbReference type="EMBL" id="ALJ60957.1"/>
    </source>
</evidence>
<dbReference type="GeneID" id="66307654"/>
<dbReference type="AlphaFoldDB" id="A0A0P0GFF9"/>
<dbReference type="InterPro" id="IPR020891">
    <property type="entry name" value="UPF0758_CS"/>
</dbReference>
<name>A0A0P0GFF9_9BACE</name>
<dbReference type="PATRIC" id="fig|246787.4.peg.3863"/>
<proteinExistence type="predicted"/>
<dbReference type="InterPro" id="IPR037518">
    <property type="entry name" value="MPN"/>
</dbReference>
<dbReference type="GO" id="GO:0046872">
    <property type="term" value="F:metal ion binding"/>
    <property type="evidence" value="ECO:0007669"/>
    <property type="project" value="UniProtKB-KW"/>
</dbReference>
<keyword evidence="3" id="KW-0378">Hydrolase</keyword>
<dbReference type="PROSITE" id="PS01302">
    <property type="entry name" value="UPF0758"/>
    <property type="match status" value="1"/>
</dbReference>
<dbReference type="Pfam" id="PF04002">
    <property type="entry name" value="RadC"/>
    <property type="match status" value="1"/>
</dbReference>
<evidence type="ECO:0000256" key="2">
    <source>
        <dbReference type="ARBA" id="ARBA00022723"/>
    </source>
</evidence>
<dbReference type="InterPro" id="IPR025657">
    <property type="entry name" value="RadC_JAB"/>
</dbReference>
<dbReference type="InterPro" id="IPR001405">
    <property type="entry name" value="UPF0758"/>
</dbReference>
<protein>
    <recommendedName>
        <fullName evidence="6">MPN domain-containing protein</fullName>
    </recommendedName>
</protein>
<dbReference type="Gene3D" id="3.40.140.10">
    <property type="entry name" value="Cytidine Deaminase, domain 2"/>
    <property type="match status" value="1"/>
</dbReference>
<evidence type="ECO:0000259" key="6">
    <source>
        <dbReference type="PROSITE" id="PS50249"/>
    </source>
</evidence>
<dbReference type="EMBL" id="CP012801">
    <property type="protein sequence ID" value="ALJ60957.1"/>
    <property type="molecule type" value="Genomic_DNA"/>
</dbReference>
<dbReference type="Proteomes" id="UP000061809">
    <property type="component" value="Chromosome"/>
</dbReference>
<dbReference type="RefSeq" id="WP_004326124.1">
    <property type="nucleotide sequence ID" value="NZ_CP012801.1"/>
</dbReference>
<dbReference type="PROSITE" id="PS50249">
    <property type="entry name" value="MPN"/>
    <property type="match status" value="1"/>
</dbReference>
<accession>A0A0P0GFF9</accession>
<evidence type="ECO:0000256" key="5">
    <source>
        <dbReference type="ARBA" id="ARBA00023049"/>
    </source>
</evidence>
<dbReference type="PANTHER" id="PTHR30471:SF3">
    <property type="entry name" value="UPF0758 PROTEIN YEES-RELATED"/>
    <property type="match status" value="1"/>
</dbReference>
<keyword evidence="2" id="KW-0479">Metal-binding</keyword>
<dbReference type="GO" id="GO:0008237">
    <property type="term" value="F:metallopeptidase activity"/>
    <property type="evidence" value="ECO:0007669"/>
    <property type="project" value="UniProtKB-KW"/>
</dbReference>
<evidence type="ECO:0000313" key="8">
    <source>
        <dbReference type="Proteomes" id="UP000061809"/>
    </source>
</evidence>
<organism evidence="7 8">
    <name type="scientific">Bacteroides cellulosilyticus</name>
    <dbReference type="NCBI Taxonomy" id="246787"/>
    <lineage>
        <taxon>Bacteria</taxon>
        <taxon>Pseudomonadati</taxon>
        <taxon>Bacteroidota</taxon>
        <taxon>Bacteroidia</taxon>
        <taxon>Bacteroidales</taxon>
        <taxon>Bacteroidaceae</taxon>
        <taxon>Bacteroides</taxon>
    </lineage>
</organism>
<keyword evidence="4" id="KW-0862">Zinc</keyword>
<sequence length="147" mass="16238">MNTLSFPQITVSYKDADASKRVRIHSSKESYDILKTFYEDCMQHHEECWAMYLNGAGRLLGVSCVSRSGMNSTVVDIRIVLQTALVSHASGIILSHNHPSGSTVASTPDNNLTSQLKKGCEAIGIQLLDHIILTEDTYLSYMDEGML</sequence>
<reference evidence="7 8" key="1">
    <citation type="journal article" date="2015" name="Science">
        <title>Genetic determinants of in vivo fitness and diet responsiveness in multiple human gut Bacteroides.</title>
        <authorList>
            <person name="Wu M."/>
            <person name="McNulty N.P."/>
            <person name="Rodionov D.A."/>
            <person name="Khoroshkin M.S."/>
            <person name="Griffin N.W."/>
            <person name="Cheng J."/>
            <person name="Latreille P."/>
            <person name="Kerstetter R.A."/>
            <person name="Terrapon N."/>
            <person name="Henrissat B."/>
            <person name="Osterman A.L."/>
            <person name="Gordon J.I."/>
        </authorList>
    </citation>
    <scope>NUCLEOTIDE SEQUENCE [LARGE SCALE GENOMIC DNA]</scope>
    <source>
        <strain evidence="7 8">WH2</strain>
    </source>
</reference>
<dbReference type="KEGG" id="bcel:BcellWH2_03735"/>
<keyword evidence="1" id="KW-0645">Protease</keyword>
<dbReference type="CDD" id="cd08071">
    <property type="entry name" value="MPN_DUF2466"/>
    <property type="match status" value="1"/>
</dbReference>
<evidence type="ECO:0000256" key="4">
    <source>
        <dbReference type="ARBA" id="ARBA00022833"/>
    </source>
</evidence>
<keyword evidence="5" id="KW-0482">Metalloprotease</keyword>
<feature type="domain" description="MPN" evidence="6">
    <location>
        <begin position="23"/>
        <end position="147"/>
    </location>
</feature>
<evidence type="ECO:0000256" key="1">
    <source>
        <dbReference type="ARBA" id="ARBA00022670"/>
    </source>
</evidence>